<dbReference type="PANTHER" id="PTHR10231">
    <property type="entry name" value="NUCLEOTIDE-SUGAR TRANSMEMBRANE TRANSPORTER"/>
    <property type="match status" value="1"/>
</dbReference>
<dbReference type="Pfam" id="PF04142">
    <property type="entry name" value="Nuc_sug_transp"/>
    <property type="match status" value="1"/>
</dbReference>
<dbReference type="GO" id="GO:0016020">
    <property type="term" value="C:membrane"/>
    <property type="evidence" value="ECO:0007669"/>
    <property type="project" value="UniProtKB-SubCell"/>
</dbReference>
<feature type="transmembrane region" description="Helical" evidence="6">
    <location>
        <begin position="275"/>
        <end position="295"/>
    </location>
</feature>
<feature type="transmembrane region" description="Helical" evidence="6">
    <location>
        <begin position="116"/>
        <end position="135"/>
    </location>
</feature>
<name>A0ABD2WUL6_9HYME</name>
<dbReference type="AlphaFoldDB" id="A0ABD2WUL6"/>
<keyword evidence="3 6" id="KW-0812">Transmembrane</keyword>
<evidence type="ECO:0000256" key="5">
    <source>
        <dbReference type="ARBA" id="ARBA00023136"/>
    </source>
</evidence>
<evidence type="ECO:0000256" key="3">
    <source>
        <dbReference type="ARBA" id="ARBA00022692"/>
    </source>
</evidence>
<dbReference type="InterPro" id="IPR007271">
    <property type="entry name" value="Nuc_sug_transpt"/>
</dbReference>
<keyword evidence="8" id="KW-1185">Reference proteome</keyword>
<dbReference type="Proteomes" id="UP001627154">
    <property type="component" value="Unassembled WGS sequence"/>
</dbReference>
<feature type="transmembrane region" description="Helical" evidence="6">
    <location>
        <begin position="46"/>
        <end position="67"/>
    </location>
</feature>
<feature type="transmembrane region" description="Helical" evidence="6">
    <location>
        <begin position="172"/>
        <end position="194"/>
    </location>
</feature>
<feature type="transmembrane region" description="Helical" evidence="6">
    <location>
        <begin position="301"/>
        <end position="318"/>
    </location>
</feature>
<keyword evidence="5 6" id="KW-0472">Membrane</keyword>
<protein>
    <submittedName>
        <fullName evidence="7">Uncharacterized protein</fullName>
    </submittedName>
</protein>
<feature type="transmembrane region" description="Helical" evidence="6">
    <location>
        <begin position="87"/>
        <end position="110"/>
    </location>
</feature>
<feature type="transmembrane region" description="Helical" evidence="6">
    <location>
        <begin position="12"/>
        <end position="34"/>
    </location>
</feature>
<proteinExistence type="predicted"/>
<reference evidence="7 8" key="1">
    <citation type="journal article" date="2024" name="bioRxiv">
        <title>A reference genome for Trichogramma kaykai: A tiny desert-dwelling parasitoid wasp with competing sex-ratio distorters.</title>
        <authorList>
            <person name="Culotta J."/>
            <person name="Lindsey A.R."/>
        </authorList>
    </citation>
    <scope>NUCLEOTIDE SEQUENCE [LARGE SCALE GENOMIC DNA]</scope>
    <source>
        <strain evidence="7 8">KSX58</strain>
    </source>
</reference>
<keyword evidence="2" id="KW-0762">Sugar transport</keyword>
<dbReference type="EMBL" id="JBJJXI010000069">
    <property type="protein sequence ID" value="KAL3396721.1"/>
    <property type="molecule type" value="Genomic_DNA"/>
</dbReference>
<evidence type="ECO:0000256" key="1">
    <source>
        <dbReference type="ARBA" id="ARBA00004141"/>
    </source>
</evidence>
<evidence type="ECO:0000313" key="7">
    <source>
        <dbReference type="EMBL" id="KAL3396721.1"/>
    </source>
</evidence>
<gene>
    <name evidence="7" type="ORF">TKK_009320</name>
</gene>
<feature type="transmembrane region" description="Helical" evidence="6">
    <location>
        <begin position="250"/>
        <end position="268"/>
    </location>
</feature>
<evidence type="ECO:0000313" key="8">
    <source>
        <dbReference type="Proteomes" id="UP001627154"/>
    </source>
</evidence>
<evidence type="ECO:0000256" key="4">
    <source>
        <dbReference type="ARBA" id="ARBA00022989"/>
    </source>
</evidence>
<evidence type="ECO:0000256" key="6">
    <source>
        <dbReference type="SAM" id="Phobius"/>
    </source>
</evidence>
<sequence length="350" mass="39728">MSGTGVKFVQLFPSKCSAVIFALYIALFVNQGIIIKWSQERGEYDYNIVIVVLMTEVLKLVCSIILYCKENTLSSLFVEVVKHKKVLYLYMVPSSLYCLYNNLSFVNLAAFDPPTYYLLMQLRVVITGLIFQLVFKKQLSRKQWLSLVLLTIGCMIKNLNLDSNHSLPKARFHININIIFILIQTICSCLAGVYNEYLLKSEGSGVNIFVQNVFMYVDSILCNITVLFIQGNLIQAFDNASSHIFMEPKVLLIMFNNAAIGIITSFFLKNLNSIVKTFASALELIFSAVLCWILFDIPIHLNTAIAITIVSLAVIIYSRNPVQNNRLKSGDNIDDEETEKFIEKRDSQFV</sequence>
<keyword evidence="2" id="KW-0813">Transport</keyword>
<dbReference type="PIRSF" id="PIRSF005799">
    <property type="entry name" value="UDP-gal_transpt"/>
    <property type="match status" value="1"/>
</dbReference>
<organism evidence="7 8">
    <name type="scientific">Trichogramma kaykai</name>
    <dbReference type="NCBI Taxonomy" id="54128"/>
    <lineage>
        <taxon>Eukaryota</taxon>
        <taxon>Metazoa</taxon>
        <taxon>Ecdysozoa</taxon>
        <taxon>Arthropoda</taxon>
        <taxon>Hexapoda</taxon>
        <taxon>Insecta</taxon>
        <taxon>Pterygota</taxon>
        <taxon>Neoptera</taxon>
        <taxon>Endopterygota</taxon>
        <taxon>Hymenoptera</taxon>
        <taxon>Apocrita</taxon>
        <taxon>Proctotrupomorpha</taxon>
        <taxon>Chalcidoidea</taxon>
        <taxon>Trichogrammatidae</taxon>
        <taxon>Trichogramma</taxon>
    </lineage>
</organism>
<feature type="transmembrane region" description="Helical" evidence="6">
    <location>
        <begin position="206"/>
        <end position="230"/>
    </location>
</feature>
<comment type="subcellular location">
    <subcellularLocation>
        <location evidence="1">Membrane</location>
        <topology evidence="1">Multi-pass membrane protein</topology>
    </subcellularLocation>
</comment>
<feature type="transmembrane region" description="Helical" evidence="6">
    <location>
        <begin position="144"/>
        <end position="160"/>
    </location>
</feature>
<keyword evidence="4 6" id="KW-1133">Transmembrane helix</keyword>
<comment type="caution">
    <text evidence="7">The sequence shown here is derived from an EMBL/GenBank/DDBJ whole genome shotgun (WGS) entry which is preliminary data.</text>
</comment>
<accession>A0ABD2WUL6</accession>
<evidence type="ECO:0000256" key="2">
    <source>
        <dbReference type="ARBA" id="ARBA00022597"/>
    </source>
</evidence>